<accession>A0A9W8TQN8</accession>
<reference evidence="1" key="1">
    <citation type="submission" date="2022-07" db="EMBL/GenBank/DDBJ databases">
        <title>Genome Sequence of Xylaria arbuscula.</title>
        <authorList>
            <person name="Buettner E."/>
        </authorList>
    </citation>
    <scope>NUCLEOTIDE SEQUENCE</scope>
    <source>
        <strain evidence="1">VT107</strain>
    </source>
</reference>
<evidence type="ECO:0000313" key="1">
    <source>
        <dbReference type="EMBL" id="KAJ3579668.1"/>
    </source>
</evidence>
<keyword evidence="2" id="KW-1185">Reference proteome</keyword>
<organism evidence="1 2">
    <name type="scientific">Xylaria arbuscula</name>
    <dbReference type="NCBI Taxonomy" id="114810"/>
    <lineage>
        <taxon>Eukaryota</taxon>
        <taxon>Fungi</taxon>
        <taxon>Dikarya</taxon>
        <taxon>Ascomycota</taxon>
        <taxon>Pezizomycotina</taxon>
        <taxon>Sordariomycetes</taxon>
        <taxon>Xylariomycetidae</taxon>
        <taxon>Xylariales</taxon>
        <taxon>Xylariaceae</taxon>
        <taxon>Xylaria</taxon>
    </lineage>
</organism>
<dbReference type="Proteomes" id="UP001148614">
    <property type="component" value="Unassembled WGS sequence"/>
</dbReference>
<evidence type="ECO:0000313" key="2">
    <source>
        <dbReference type="Proteomes" id="UP001148614"/>
    </source>
</evidence>
<proteinExistence type="predicted"/>
<dbReference type="AlphaFoldDB" id="A0A9W8TQN8"/>
<sequence>MQPSQSKAYATERWAGPSHSASEIIAARKHLDPNSSAAARYAAYKIAKAKLQDIKHLKARLTHLEELQRKEDINKQEPIAQTKQEILAILEEVLTLEAATSNNKLELAAALPEILAWYIDGMGLSRDGMRFDRDWMPVDREITTKFAQAIASNITQYREKGQLEYVASVLSRRDRGSSSDGHLVYQALEVIAKKLSETEKTLESSQV</sequence>
<comment type="caution">
    <text evidence="1">The sequence shown here is derived from an EMBL/GenBank/DDBJ whole genome shotgun (WGS) entry which is preliminary data.</text>
</comment>
<protein>
    <submittedName>
        <fullName evidence="1">Uncharacterized protein</fullName>
    </submittedName>
</protein>
<gene>
    <name evidence="1" type="ORF">NPX13_g897</name>
</gene>
<name>A0A9W8TQN8_9PEZI</name>
<dbReference type="EMBL" id="JANPWZ010000070">
    <property type="protein sequence ID" value="KAJ3579668.1"/>
    <property type="molecule type" value="Genomic_DNA"/>
</dbReference>